<evidence type="ECO:0000256" key="3">
    <source>
        <dbReference type="SAM" id="Coils"/>
    </source>
</evidence>
<dbReference type="EMBL" id="JAULRT010000032">
    <property type="protein sequence ID" value="MDO3380981.1"/>
    <property type="molecule type" value="Genomic_DNA"/>
</dbReference>
<accession>A0ABT8TE86</accession>
<dbReference type="InterPro" id="IPR050465">
    <property type="entry name" value="UPF0194_transport"/>
</dbReference>
<name>A0ABT8TE86_9GAMM</name>
<keyword evidence="4" id="KW-0472">Membrane</keyword>
<dbReference type="Gene3D" id="1.10.287.470">
    <property type="entry name" value="Helix hairpin bin"/>
    <property type="match status" value="1"/>
</dbReference>
<keyword evidence="7" id="KW-1185">Reference proteome</keyword>
<organism evidence="6 7">
    <name type="scientific">Gilvimarinus algae</name>
    <dbReference type="NCBI Taxonomy" id="3058037"/>
    <lineage>
        <taxon>Bacteria</taxon>
        <taxon>Pseudomonadati</taxon>
        <taxon>Pseudomonadota</taxon>
        <taxon>Gammaproteobacteria</taxon>
        <taxon>Cellvibrionales</taxon>
        <taxon>Cellvibrionaceae</taxon>
        <taxon>Gilvimarinus</taxon>
    </lineage>
</organism>
<protein>
    <submittedName>
        <fullName evidence="6">Efflux RND transporter periplasmic adaptor subunit</fullName>
    </submittedName>
</protein>
<evidence type="ECO:0000256" key="1">
    <source>
        <dbReference type="ARBA" id="ARBA00004196"/>
    </source>
</evidence>
<evidence type="ECO:0000313" key="7">
    <source>
        <dbReference type="Proteomes" id="UP001168380"/>
    </source>
</evidence>
<evidence type="ECO:0000313" key="6">
    <source>
        <dbReference type="EMBL" id="MDO3380981.1"/>
    </source>
</evidence>
<dbReference type="Proteomes" id="UP001168380">
    <property type="component" value="Unassembled WGS sequence"/>
</dbReference>
<dbReference type="PANTHER" id="PTHR32347">
    <property type="entry name" value="EFFLUX SYSTEM COMPONENT YKNX-RELATED"/>
    <property type="match status" value="1"/>
</dbReference>
<dbReference type="Gene3D" id="2.40.50.100">
    <property type="match status" value="1"/>
</dbReference>
<comment type="caution">
    <text evidence="6">The sequence shown here is derived from an EMBL/GenBank/DDBJ whole genome shotgun (WGS) entry which is preliminary data.</text>
</comment>
<evidence type="ECO:0000256" key="2">
    <source>
        <dbReference type="ARBA" id="ARBA00023054"/>
    </source>
</evidence>
<dbReference type="InterPro" id="IPR029016">
    <property type="entry name" value="GAF-like_dom_sf"/>
</dbReference>
<evidence type="ECO:0000259" key="5">
    <source>
        <dbReference type="Pfam" id="PF25973"/>
    </source>
</evidence>
<feature type="coiled-coil region" evidence="3">
    <location>
        <begin position="364"/>
        <end position="424"/>
    </location>
</feature>
<gene>
    <name evidence="6" type="ORF">QWI16_02275</name>
</gene>
<evidence type="ECO:0000256" key="4">
    <source>
        <dbReference type="SAM" id="Phobius"/>
    </source>
</evidence>
<dbReference type="RefSeq" id="WP_302711104.1">
    <property type="nucleotide sequence ID" value="NZ_JAULRT010000032.1"/>
</dbReference>
<keyword evidence="2 3" id="KW-0175">Coiled coil</keyword>
<keyword evidence="4" id="KW-0812">Transmembrane</keyword>
<feature type="transmembrane region" description="Helical" evidence="4">
    <location>
        <begin position="297"/>
        <end position="316"/>
    </location>
</feature>
<dbReference type="SUPFAM" id="SSF111369">
    <property type="entry name" value="HlyD-like secretion proteins"/>
    <property type="match status" value="1"/>
</dbReference>
<dbReference type="Pfam" id="PF25973">
    <property type="entry name" value="BSH_CzcB"/>
    <property type="match status" value="1"/>
</dbReference>
<dbReference type="Gene3D" id="2.40.30.170">
    <property type="match status" value="1"/>
</dbReference>
<dbReference type="SUPFAM" id="SSF55781">
    <property type="entry name" value="GAF domain-like"/>
    <property type="match status" value="1"/>
</dbReference>
<reference evidence="6" key="1">
    <citation type="submission" date="2023-07" db="EMBL/GenBank/DDBJ databases">
        <title>Gilvimarinus algae sp. nov., isolated from the surface of Kelp.</title>
        <authorList>
            <person name="Sun Y.Y."/>
            <person name="Gong Y."/>
            <person name="Du Z.J."/>
        </authorList>
    </citation>
    <scope>NUCLEOTIDE SEQUENCE</scope>
    <source>
        <strain evidence="6">SDUM040014</strain>
    </source>
</reference>
<keyword evidence="4" id="KW-1133">Transmembrane helix</keyword>
<dbReference type="PANTHER" id="PTHR32347:SF23">
    <property type="entry name" value="BLL5650 PROTEIN"/>
    <property type="match status" value="1"/>
</dbReference>
<sequence length="559" mass="62526">MPNTPSYTSWLQLLRHLLPDTQKAVLFQLEQGHLKILASWPEGQVPERELVQAGQKAKASGRLSLSQHGRDVALAHPLFSGERLWGVTVITATVQNRARLTRSLAKIKWAEKWLPLCTVEQTPATEPLLYELLRARDLDEAANLLVNRLCHQLGADRVALASYGAKKTRILAISNTAEINRHTDDYRRLTRAMEESCLNRANSNISAPDIDKPELDAHRQLLRETGYKRVESLLLRSGEHTQGVITLMFQDRHTEGESAQRQLESLLPALAQWLALRTGGGNAGWVKQALRQNRRGLLWAAGGALLTLALILSLPFEYRIAGQAELEGSRKVSITAALDGYLESISARPGDTVQEGQILARLKQNDLQLERRQQVSELQQYRQEYNNALANGERAEAAIKSTQIEQAQARLALLDETLERTELSSPISGLLVSDDISQSLGRPVNRGDILFEVASTDGFRVVIYVDERDIAKVALEQEGSVALVSLPEQRFGFTVERITPVSSVRAGRNYFRVEAQLRAPSDLLRPGMTGTAKIRAGKRSLAWIWLHDIIDWLRLALWW</sequence>
<dbReference type="InterPro" id="IPR058647">
    <property type="entry name" value="BSH_CzcB-like"/>
</dbReference>
<comment type="subcellular location">
    <subcellularLocation>
        <location evidence="1">Cell envelope</location>
    </subcellularLocation>
</comment>
<proteinExistence type="predicted"/>
<feature type="domain" description="CzcB-like barrel-sandwich hybrid" evidence="5">
    <location>
        <begin position="332"/>
        <end position="454"/>
    </location>
</feature>
<dbReference type="Gene3D" id="3.30.450.40">
    <property type="match status" value="1"/>
</dbReference>